<organism evidence="1 2">
    <name type="scientific">Penicillium nordicum</name>
    <dbReference type="NCBI Taxonomy" id="229535"/>
    <lineage>
        <taxon>Eukaryota</taxon>
        <taxon>Fungi</taxon>
        <taxon>Dikarya</taxon>
        <taxon>Ascomycota</taxon>
        <taxon>Pezizomycotina</taxon>
        <taxon>Eurotiomycetes</taxon>
        <taxon>Eurotiomycetidae</taxon>
        <taxon>Eurotiales</taxon>
        <taxon>Aspergillaceae</taxon>
        <taxon>Penicillium</taxon>
    </lineage>
</organism>
<name>A0A0M8NTD1_9EURO</name>
<reference evidence="1 2" key="1">
    <citation type="submission" date="2015-08" db="EMBL/GenBank/DDBJ databases">
        <title>Genome sequencing of Penicillium nordicum.</title>
        <authorList>
            <person name="Nguyen H.D."/>
            <person name="Seifert K.A."/>
        </authorList>
    </citation>
    <scope>NUCLEOTIDE SEQUENCE [LARGE SCALE GENOMIC DNA]</scope>
    <source>
        <strain evidence="1 2">DAOMC 185683</strain>
    </source>
</reference>
<proteinExistence type="predicted"/>
<evidence type="ECO:0000313" key="1">
    <source>
        <dbReference type="EMBL" id="KOS36887.1"/>
    </source>
</evidence>
<gene>
    <name evidence="1" type="ORF">ACN38_g12347</name>
</gene>
<sequence>MPEYERSTQLSIVRGIIIIVAATELHCIPNEVFMPKSRDYPLSYPHETLLRATKYAIRHITVGCLGASGTNGPTWDRSPHVDSFPLSSSFLSLSV</sequence>
<keyword evidence="2" id="KW-1185">Reference proteome</keyword>
<dbReference type="EMBL" id="LHQQ01000377">
    <property type="protein sequence ID" value="KOS36887.1"/>
    <property type="molecule type" value="Genomic_DNA"/>
</dbReference>
<accession>A0A0M8NTD1</accession>
<protein>
    <submittedName>
        <fullName evidence="1">Uncharacterized protein</fullName>
    </submittedName>
</protein>
<dbReference type="Proteomes" id="UP000037696">
    <property type="component" value="Unassembled WGS sequence"/>
</dbReference>
<evidence type="ECO:0000313" key="2">
    <source>
        <dbReference type="Proteomes" id="UP000037696"/>
    </source>
</evidence>
<comment type="caution">
    <text evidence="1">The sequence shown here is derived from an EMBL/GenBank/DDBJ whole genome shotgun (WGS) entry which is preliminary data.</text>
</comment>
<dbReference type="AlphaFoldDB" id="A0A0M8NTD1"/>